<dbReference type="InterPro" id="IPR011012">
    <property type="entry name" value="Longin-like_dom_sf"/>
</dbReference>
<dbReference type="PANTHER" id="PTHR10529">
    <property type="entry name" value="AP COMPLEX SUBUNIT MU"/>
    <property type="match status" value="1"/>
</dbReference>
<dbReference type="InterPro" id="IPR001392">
    <property type="entry name" value="Clathrin_mu"/>
</dbReference>
<gene>
    <name evidence="6" type="ORF">KIPB_006995</name>
</gene>
<dbReference type="Proteomes" id="UP000265618">
    <property type="component" value="Unassembled WGS sequence"/>
</dbReference>
<protein>
    <submittedName>
        <fullName evidence="6">Clathrin adaptor, mu subunit</fullName>
    </submittedName>
</protein>
<keyword evidence="3" id="KW-0653">Protein transport</keyword>
<dbReference type="GO" id="GO:0030131">
    <property type="term" value="C:clathrin adaptor complex"/>
    <property type="evidence" value="ECO:0007669"/>
    <property type="project" value="InterPro"/>
</dbReference>
<dbReference type="InterPro" id="IPR022775">
    <property type="entry name" value="AP_mu_sigma_su"/>
</dbReference>
<dbReference type="GO" id="GO:0016192">
    <property type="term" value="P:vesicle-mediated transport"/>
    <property type="evidence" value="ECO:0007669"/>
    <property type="project" value="InterPro"/>
</dbReference>
<dbReference type="Gene3D" id="2.60.40.1170">
    <property type="entry name" value="Mu homology domain, subdomain B"/>
    <property type="match status" value="1"/>
</dbReference>
<dbReference type="InterPro" id="IPR036168">
    <property type="entry name" value="AP2_Mu_C_sf"/>
</dbReference>
<dbReference type="AlphaFoldDB" id="A0A9K3D0H4"/>
<keyword evidence="7" id="KW-1185">Reference proteome</keyword>
<dbReference type="EMBL" id="BDIP01001893">
    <property type="protein sequence ID" value="GIQ85345.1"/>
    <property type="molecule type" value="Genomic_DNA"/>
</dbReference>
<dbReference type="FunFam" id="3.30.450.60:FF:000002">
    <property type="entry name" value="AP-2 complex subunit mu, putative"/>
    <property type="match status" value="1"/>
</dbReference>
<dbReference type="OrthoDB" id="10259133at2759"/>
<dbReference type="Gene3D" id="3.30.450.60">
    <property type="match status" value="1"/>
</dbReference>
<evidence type="ECO:0000256" key="1">
    <source>
        <dbReference type="ARBA" id="ARBA00004308"/>
    </source>
</evidence>
<keyword evidence="2" id="KW-0813">Transport</keyword>
<evidence type="ECO:0000313" key="6">
    <source>
        <dbReference type="EMBL" id="GIQ85345.1"/>
    </source>
</evidence>
<dbReference type="Pfam" id="PF00928">
    <property type="entry name" value="Adap_comp_sub"/>
    <property type="match status" value="1"/>
</dbReference>
<dbReference type="SUPFAM" id="SSF64356">
    <property type="entry name" value="SNARE-like"/>
    <property type="match status" value="1"/>
</dbReference>
<comment type="subcellular location">
    <subcellularLocation>
        <location evidence="1">Endomembrane system</location>
    </subcellularLocation>
</comment>
<dbReference type="PRINTS" id="PR00314">
    <property type="entry name" value="CLATHRINADPT"/>
</dbReference>
<comment type="caution">
    <text evidence="6">The sequence shown here is derived from an EMBL/GenBank/DDBJ whole genome shotgun (WGS) entry which is preliminary data.</text>
</comment>
<reference evidence="6 7" key="1">
    <citation type="journal article" date="2018" name="PLoS ONE">
        <title>The draft genome of Kipferlia bialata reveals reductive genome evolution in fornicate parasites.</title>
        <authorList>
            <person name="Tanifuji G."/>
            <person name="Takabayashi S."/>
            <person name="Kume K."/>
            <person name="Takagi M."/>
            <person name="Nakayama T."/>
            <person name="Kamikawa R."/>
            <person name="Inagaki Y."/>
            <person name="Hashimoto T."/>
        </authorList>
    </citation>
    <scope>NUCLEOTIDE SEQUENCE [LARGE SCALE GENOMIC DNA]</scope>
    <source>
        <strain evidence="6">NY0173</strain>
    </source>
</reference>
<evidence type="ECO:0000256" key="3">
    <source>
        <dbReference type="ARBA" id="ARBA00022927"/>
    </source>
</evidence>
<sequence>MISAVWVLDSRGGHIIHKDYRGDVSLAARSSFVSRVVNGQFEDEDDTARPVFFADGICFGWIMVNNIYFVGVSRQNLNVVVLIQFLRKLEAVIKAYFRTVDEEVIKDNFTLVYEIFDEIMDFGYPQTTEPDVLKEFIAQRSLKELLGGRKVKVDPTAVPIAVTGAVSWRPQGIKYRRNEVYLDVEEMVRLVVSPDGSTLSADISGALNMRCFLSGMPELKLGLNERVRTGPV</sequence>
<proteinExistence type="predicted"/>
<organism evidence="6 7">
    <name type="scientific">Kipferlia bialata</name>
    <dbReference type="NCBI Taxonomy" id="797122"/>
    <lineage>
        <taxon>Eukaryota</taxon>
        <taxon>Metamonada</taxon>
        <taxon>Carpediemonas-like organisms</taxon>
        <taxon>Kipferlia</taxon>
    </lineage>
</organism>
<accession>A0A9K3D0H4</accession>
<dbReference type="InterPro" id="IPR028565">
    <property type="entry name" value="MHD"/>
</dbReference>
<dbReference type="GO" id="GO:0012505">
    <property type="term" value="C:endomembrane system"/>
    <property type="evidence" value="ECO:0007669"/>
    <property type="project" value="UniProtKB-SubCell"/>
</dbReference>
<dbReference type="GO" id="GO:0006886">
    <property type="term" value="P:intracellular protein transport"/>
    <property type="evidence" value="ECO:0007669"/>
    <property type="project" value="InterPro"/>
</dbReference>
<dbReference type="PROSITE" id="PS51072">
    <property type="entry name" value="MHD"/>
    <property type="match status" value="1"/>
</dbReference>
<feature type="domain" description="MHD" evidence="5">
    <location>
        <begin position="177"/>
        <end position="232"/>
    </location>
</feature>
<keyword evidence="4" id="KW-0472">Membrane</keyword>
<evidence type="ECO:0000259" key="5">
    <source>
        <dbReference type="PROSITE" id="PS51072"/>
    </source>
</evidence>
<evidence type="ECO:0000313" key="7">
    <source>
        <dbReference type="Proteomes" id="UP000265618"/>
    </source>
</evidence>
<evidence type="ECO:0000256" key="2">
    <source>
        <dbReference type="ARBA" id="ARBA00022448"/>
    </source>
</evidence>
<dbReference type="SUPFAM" id="SSF49447">
    <property type="entry name" value="Second domain of Mu2 adaptin subunit (ap50) of ap2 adaptor"/>
    <property type="match status" value="1"/>
</dbReference>
<dbReference type="Pfam" id="PF01217">
    <property type="entry name" value="Clat_adaptor_s"/>
    <property type="match status" value="1"/>
</dbReference>
<name>A0A9K3D0H4_9EUKA</name>
<dbReference type="InterPro" id="IPR050431">
    <property type="entry name" value="Adaptor_comp_med_subunit"/>
</dbReference>
<evidence type="ECO:0000256" key="4">
    <source>
        <dbReference type="ARBA" id="ARBA00023136"/>
    </source>
</evidence>